<organism evidence="1 2">
    <name type="scientific">Gibberella moniliformis (strain M3125 / FGSC 7600)</name>
    <name type="common">Maize ear and stalk rot fungus</name>
    <name type="synonym">Fusarium verticillioides</name>
    <dbReference type="NCBI Taxonomy" id="334819"/>
    <lineage>
        <taxon>Eukaryota</taxon>
        <taxon>Fungi</taxon>
        <taxon>Dikarya</taxon>
        <taxon>Ascomycota</taxon>
        <taxon>Pezizomycotina</taxon>
        <taxon>Sordariomycetes</taxon>
        <taxon>Hypocreomycetidae</taxon>
        <taxon>Hypocreales</taxon>
        <taxon>Nectriaceae</taxon>
        <taxon>Fusarium</taxon>
        <taxon>Fusarium fujikuroi species complex</taxon>
    </lineage>
</organism>
<protein>
    <submittedName>
        <fullName evidence="1">Uncharacterized protein</fullName>
    </submittedName>
</protein>
<reference evidence="1 2" key="1">
    <citation type="journal article" date="2010" name="Nature">
        <title>Comparative genomics reveals mobile pathogenicity chromosomes in Fusarium.</title>
        <authorList>
            <person name="Ma L.J."/>
            <person name="van der Does H.C."/>
            <person name="Borkovich K.A."/>
            <person name="Coleman J.J."/>
            <person name="Daboussi M.J."/>
            <person name="Di Pietro A."/>
            <person name="Dufresne M."/>
            <person name="Freitag M."/>
            <person name="Grabherr M."/>
            <person name="Henrissat B."/>
            <person name="Houterman P.M."/>
            <person name="Kang S."/>
            <person name="Shim W.B."/>
            <person name="Woloshuk C."/>
            <person name="Xie X."/>
            <person name="Xu J.R."/>
            <person name="Antoniw J."/>
            <person name="Baker S.E."/>
            <person name="Bluhm B.H."/>
            <person name="Breakspear A."/>
            <person name="Brown D.W."/>
            <person name="Butchko R.A."/>
            <person name="Chapman S."/>
            <person name="Coulson R."/>
            <person name="Coutinho P.M."/>
            <person name="Danchin E.G."/>
            <person name="Diener A."/>
            <person name="Gale L.R."/>
            <person name="Gardiner D.M."/>
            <person name="Goff S."/>
            <person name="Hammond-Kosack K.E."/>
            <person name="Hilburn K."/>
            <person name="Hua-Van A."/>
            <person name="Jonkers W."/>
            <person name="Kazan K."/>
            <person name="Kodira C.D."/>
            <person name="Koehrsen M."/>
            <person name="Kumar L."/>
            <person name="Lee Y.H."/>
            <person name="Li L."/>
            <person name="Manners J.M."/>
            <person name="Miranda-Saavedra D."/>
            <person name="Mukherjee M."/>
            <person name="Park G."/>
            <person name="Park J."/>
            <person name="Park S.Y."/>
            <person name="Proctor R.H."/>
            <person name="Regev A."/>
            <person name="Ruiz-Roldan M.C."/>
            <person name="Sain D."/>
            <person name="Sakthikumar S."/>
            <person name="Sykes S."/>
            <person name="Schwartz D.C."/>
            <person name="Turgeon B.G."/>
            <person name="Wapinski I."/>
            <person name="Yoder O."/>
            <person name="Young S."/>
            <person name="Zeng Q."/>
            <person name="Zhou S."/>
            <person name="Galagan J."/>
            <person name="Cuomo C.A."/>
            <person name="Kistler H.C."/>
            <person name="Rep M."/>
        </authorList>
    </citation>
    <scope>NUCLEOTIDE SEQUENCE [LARGE SCALE GENOMIC DNA]</scope>
    <source>
        <strain evidence="2">M3125 / FGSC 7600</strain>
    </source>
</reference>
<dbReference type="GeneID" id="30073094"/>
<accession>W7MJP2</accession>
<proteinExistence type="predicted"/>
<evidence type="ECO:0000313" key="1">
    <source>
        <dbReference type="EMBL" id="EWG47954.1"/>
    </source>
</evidence>
<dbReference type="Proteomes" id="UP000009096">
    <property type="component" value="Chromosome 3"/>
</dbReference>
<sequence length="126" mass="14336">MTSLSFWRLATNVDHAPSGPKKKVIIGEFAITLAQNDDHEERSYMRDHLEKGETTTFPVRHFLSLKASYTTCTKPFLDPMAFCPLRRGVLATTNEYWNLLSCIISMQIKLNPGTGGEHRTQTRGHR</sequence>
<dbReference type="KEGG" id="fvr:FVEG_16218"/>
<dbReference type="RefSeq" id="XP_018754145.1">
    <property type="nucleotide sequence ID" value="XM_018905450.1"/>
</dbReference>
<dbReference type="AlphaFoldDB" id="W7MJP2"/>
<keyword evidence="2" id="KW-1185">Reference proteome</keyword>
<gene>
    <name evidence="1" type="ORF">FVEG_16218</name>
</gene>
<dbReference type="EMBL" id="DS022251">
    <property type="protein sequence ID" value="EWG47954.1"/>
    <property type="molecule type" value="Genomic_DNA"/>
</dbReference>
<name>W7MJP2_GIBM7</name>
<evidence type="ECO:0000313" key="2">
    <source>
        <dbReference type="Proteomes" id="UP000009096"/>
    </source>
</evidence>
<dbReference type="VEuPathDB" id="FungiDB:FVEG_16218"/>